<accession>A0AB34G4V1</accession>
<feature type="region of interest" description="Disordered" evidence="1">
    <location>
        <begin position="1"/>
        <end position="30"/>
    </location>
</feature>
<gene>
    <name evidence="3" type="ORF">O9K51_01423</name>
</gene>
<name>A0AB34G4V1_9HYPO</name>
<dbReference type="Pfam" id="PF03061">
    <property type="entry name" value="4HBT"/>
    <property type="match status" value="1"/>
</dbReference>
<dbReference type="EMBL" id="JAQHRD010000001">
    <property type="protein sequence ID" value="KAJ6446650.1"/>
    <property type="molecule type" value="Genomic_DNA"/>
</dbReference>
<evidence type="ECO:0000259" key="2">
    <source>
        <dbReference type="Pfam" id="PF03061"/>
    </source>
</evidence>
<evidence type="ECO:0000313" key="4">
    <source>
        <dbReference type="Proteomes" id="UP001163105"/>
    </source>
</evidence>
<dbReference type="PANTHER" id="PTHR47260:SF3">
    <property type="entry name" value="THIOESTERASE FAMILY PROTEIN (AFU_ORTHOLOGUE AFUA_7G03960)"/>
    <property type="match status" value="1"/>
</dbReference>
<dbReference type="AlphaFoldDB" id="A0AB34G4V1"/>
<dbReference type="SUPFAM" id="SSF54637">
    <property type="entry name" value="Thioesterase/thiol ester dehydrase-isomerase"/>
    <property type="match status" value="1"/>
</dbReference>
<dbReference type="InterPro" id="IPR006683">
    <property type="entry name" value="Thioestr_dom"/>
</dbReference>
<feature type="domain" description="Thioesterase" evidence="2">
    <location>
        <begin position="139"/>
        <end position="210"/>
    </location>
</feature>
<reference evidence="3" key="1">
    <citation type="submission" date="2023-01" db="EMBL/GenBank/DDBJ databases">
        <title>The growth and conidiation of Purpureocillium lavendulum are regulated by nitrogen source and histone H3K14 acetylation.</title>
        <authorList>
            <person name="Tang P."/>
            <person name="Han J."/>
            <person name="Zhang C."/>
            <person name="Tang P."/>
            <person name="Qi F."/>
            <person name="Zhang K."/>
            <person name="Liang L."/>
        </authorList>
    </citation>
    <scope>NUCLEOTIDE SEQUENCE</scope>
    <source>
        <strain evidence="3">YMF1.00683</strain>
    </source>
</reference>
<evidence type="ECO:0000313" key="3">
    <source>
        <dbReference type="EMBL" id="KAJ6446650.1"/>
    </source>
</evidence>
<dbReference type="PANTHER" id="PTHR47260">
    <property type="entry name" value="UPF0644 PROTEIN PB2B4.06"/>
    <property type="match status" value="1"/>
</dbReference>
<feature type="region of interest" description="Disordered" evidence="1">
    <location>
        <begin position="95"/>
        <end position="118"/>
    </location>
</feature>
<dbReference type="InterPro" id="IPR052061">
    <property type="entry name" value="PTE-AB_protein"/>
</dbReference>
<keyword evidence="4" id="KW-1185">Reference proteome</keyword>
<dbReference type="Gene3D" id="3.10.129.10">
    <property type="entry name" value="Hotdog Thioesterase"/>
    <property type="match status" value="1"/>
</dbReference>
<proteinExistence type="predicted"/>
<comment type="caution">
    <text evidence="3">The sequence shown here is derived from an EMBL/GenBank/DDBJ whole genome shotgun (WGS) entry which is preliminary data.</text>
</comment>
<evidence type="ECO:0000256" key="1">
    <source>
        <dbReference type="SAM" id="MobiDB-lite"/>
    </source>
</evidence>
<dbReference type="CDD" id="cd03443">
    <property type="entry name" value="PaaI_thioesterase"/>
    <property type="match status" value="1"/>
</dbReference>
<organism evidence="3 4">
    <name type="scientific">Purpureocillium lavendulum</name>
    <dbReference type="NCBI Taxonomy" id="1247861"/>
    <lineage>
        <taxon>Eukaryota</taxon>
        <taxon>Fungi</taxon>
        <taxon>Dikarya</taxon>
        <taxon>Ascomycota</taxon>
        <taxon>Pezizomycotina</taxon>
        <taxon>Sordariomycetes</taxon>
        <taxon>Hypocreomycetidae</taxon>
        <taxon>Hypocreales</taxon>
        <taxon>Ophiocordycipitaceae</taxon>
        <taxon>Purpureocillium</taxon>
    </lineage>
</organism>
<dbReference type="InterPro" id="IPR029069">
    <property type="entry name" value="HotDog_dom_sf"/>
</dbReference>
<sequence length="225" mass="24925">MQAIHSSPRLDVTARRNGLATGWTSPTRRSRTMPLEDESYFRAIPWCRKYLDDPRYVRVGGLTRRSASDTYDTLIAKTLKTPDTIPAVMSFERLQPPPSQQQKHQKQQQQREDGKGTPVAVRETVTLFALGSGVNGHDNTAHGGTVATILDEAAGLMGGRLLPFVTASLHVDYVRPLRTPQVVQVRARAAVTQGRKKTVSLQVCDQHDNVLAMGEGLFVRVKELL</sequence>
<protein>
    <submittedName>
        <fullName evidence="3">Acetyltransferase (GNAT) domain-containing protein</fullName>
    </submittedName>
</protein>
<dbReference type="Proteomes" id="UP001163105">
    <property type="component" value="Unassembled WGS sequence"/>
</dbReference>